<dbReference type="AlphaFoldDB" id="A0AAD4I6B0"/>
<evidence type="ECO:0000313" key="3">
    <source>
        <dbReference type="Proteomes" id="UP001199106"/>
    </source>
</evidence>
<comment type="caution">
    <text evidence="2">The sequence shown here is derived from an EMBL/GenBank/DDBJ whole genome shotgun (WGS) entry which is preliminary data.</text>
</comment>
<name>A0AAD4I6B0_9PLEO</name>
<reference evidence="2" key="1">
    <citation type="submission" date="2021-07" db="EMBL/GenBank/DDBJ databases">
        <title>Genome Resource of American Ginseng Black Spot Pathogen Alternaria panax.</title>
        <authorList>
            <person name="Qiu C."/>
            <person name="Wang W."/>
            <person name="Liu Z."/>
        </authorList>
    </citation>
    <scope>NUCLEOTIDE SEQUENCE</scope>
    <source>
        <strain evidence="2">BNCC115425</strain>
    </source>
</reference>
<evidence type="ECO:0000313" key="2">
    <source>
        <dbReference type="EMBL" id="KAG9187318.1"/>
    </source>
</evidence>
<proteinExistence type="predicted"/>
<dbReference type="EMBL" id="JAANER010000007">
    <property type="protein sequence ID" value="KAG9187318.1"/>
    <property type="molecule type" value="Genomic_DNA"/>
</dbReference>
<evidence type="ECO:0000256" key="1">
    <source>
        <dbReference type="SAM" id="MobiDB-lite"/>
    </source>
</evidence>
<accession>A0AAD4I6B0</accession>
<feature type="region of interest" description="Disordered" evidence="1">
    <location>
        <begin position="66"/>
        <end position="90"/>
    </location>
</feature>
<protein>
    <submittedName>
        <fullName evidence="2">Uncharacterized protein</fullName>
    </submittedName>
</protein>
<organism evidence="2 3">
    <name type="scientific">Alternaria panax</name>
    <dbReference type="NCBI Taxonomy" id="48097"/>
    <lineage>
        <taxon>Eukaryota</taxon>
        <taxon>Fungi</taxon>
        <taxon>Dikarya</taxon>
        <taxon>Ascomycota</taxon>
        <taxon>Pezizomycotina</taxon>
        <taxon>Dothideomycetes</taxon>
        <taxon>Pleosporomycetidae</taxon>
        <taxon>Pleosporales</taxon>
        <taxon>Pleosporineae</taxon>
        <taxon>Pleosporaceae</taxon>
        <taxon>Alternaria</taxon>
        <taxon>Alternaria sect. Panax</taxon>
    </lineage>
</organism>
<dbReference type="Proteomes" id="UP001199106">
    <property type="component" value="Unassembled WGS sequence"/>
</dbReference>
<feature type="compositionally biased region" description="Basic residues" evidence="1">
    <location>
        <begin position="74"/>
        <end position="83"/>
    </location>
</feature>
<keyword evidence="3" id="KW-1185">Reference proteome</keyword>
<gene>
    <name evidence="2" type="ORF">G6011_05189</name>
</gene>
<sequence>MAIRSASEEQVDNLYDEFYRLLRTVVKHEEVYQEEVYQEEVARHPRRKQAYDNQKENTSAAFEKYAKLEETKKQSMKTGRRRSNICEPTR</sequence>